<dbReference type="InterPro" id="IPR006059">
    <property type="entry name" value="SBP"/>
</dbReference>
<gene>
    <name evidence="1" type="ORF">EDC03_3391</name>
</gene>
<comment type="caution">
    <text evidence="1">The sequence shown here is derived from an EMBL/GenBank/DDBJ whole genome shotgun (WGS) entry which is preliminary data.</text>
</comment>
<keyword evidence="2" id="KW-1185">Reference proteome</keyword>
<protein>
    <submittedName>
        <fullName evidence="1">Multiple sugar transport system substrate-binding protein</fullName>
    </submittedName>
</protein>
<keyword evidence="1" id="KW-0813">Transport</keyword>
<dbReference type="OrthoDB" id="9795467at2"/>
<accession>A0A3N1G8G7</accession>
<dbReference type="AlphaFoldDB" id="A0A3N1G8G7"/>
<dbReference type="PANTHER" id="PTHR43649">
    <property type="entry name" value="ARABINOSE-BINDING PROTEIN-RELATED"/>
    <property type="match status" value="1"/>
</dbReference>
<dbReference type="SUPFAM" id="SSF53850">
    <property type="entry name" value="Periplasmic binding protein-like II"/>
    <property type="match status" value="1"/>
</dbReference>
<evidence type="ECO:0000313" key="2">
    <source>
        <dbReference type="Proteomes" id="UP000276232"/>
    </source>
</evidence>
<dbReference type="PROSITE" id="PS51257">
    <property type="entry name" value="PROKAR_LIPOPROTEIN"/>
    <property type="match status" value="1"/>
</dbReference>
<dbReference type="Proteomes" id="UP000276232">
    <property type="component" value="Unassembled WGS sequence"/>
</dbReference>
<name>A0A3N1G8G7_9ACTN</name>
<organism evidence="1 2">
    <name type="scientific">Pseudokineococcus lusitanus</name>
    <dbReference type="NCBI Taxonomy" id="763993"/>
    <lineage>
        <taxon>Bacteria</taxon>
        <taxon>Bacillati</taxon>
        <taxon>Actinomycetota</taxon>
        <taxon>Actinomycetes</taxon>
        <taxon>Kineosporiales</taxon>
        <taxon>Kineosporiaceae</taxon>
        <taxon>Pseudokineococcus</taxon>
    </lineage>
</organism>
<dbReference type="Pfam" id="PF01547">
    <property type="entry name" value="SBP_bac_1"/>
    <property type="match status" value="1"/>
</dbReference>
<sequence length="470" mass="48840">MGSSRTRAGGRRSRARRPASLVVGAAVVLAGCATGTGGDTADVTYDGDAEVSGELVVAGFGTGDEVGETRFALAQEALPDVDVQLVEGDLDIQQFLSAVAAEDPPDVINANRNQIGTLAARGAVLPLDDCLEGEGVDPGVYRESALDQVTLDGTLFGVPEFNQVQVLMANGDLLQAAGLDVADVDGSSWEGVTAAADAMAVTSAGGVDVIGYDSKLPEFLPLWSAANGVRLLSDDGRTAQLDDPAVVEALTFAADVYARQGGFGAVKANRDAQDFFGAENQYATGVLGAMPFEQWYLNVLNEVSPDVPLVVAPFRDRQGAPIAYTAGSAWAVPTGSANPEAACRLAVTMTATDTWMAAAQARVDAVEESGRVFTGLLTANDEADERIRAELVPTDAGEPWQSGIDAVYEANDAVFALAANPADAAVTTAWQDAANRVLNGQAEPQESLERAQGEAQDALDAAWEDWDARG</sequence>
<keyword evidence="1" id="KW-0762">Sugar transport</keyword>
<dbReference type="InterPro" id="IPR050490">
    <property type="entry name" value="Bact_solute-bd_prot1"/>
</dbReference>
<proteinExistence type="predicted"/>
<evidence type="ECO:0000313" key="1">
    <source>
        <dbReference type="EMBL" id="ROP26541.1"/>
    </source>
</evidence>
<dbReference type="EMBL" id="RJKN01000013">
    <property type="protein sequence ID" value="ROP26541.1"/>
    <property type="molecule type" value="Genomic_DNA"/>
</dbReference>
<reference evidence="1 2" key="1">
    <citation type="journal article" date="2015" name="Stand. Genomic Sci.">
        <title>Genomic Encyclopedia of Bacterial and Archaeal Type Strains, Phase III: the genomes of soil and plant-associated and newly described type strains.</title>
        <authorList>
            <person name="Whitman W.B."/>
            <person name="Woyke T."/>
            <person name="Klenk H.P."/>
            <person name="Zhou Y."/>
            <person name="Lilburn T.G."/>
            <person name="Beck B.J."/>
            <person name="De Vos P."/>
            <person name="Vandamme P."/>
            <person name="Eisen J.A."/>
            <person name="Garrity G."/>
            <person name="Hugenholtz P."/>
            <person name="Kyrpides N.C."/>
        </authorList>
    </citation>
    <scope>NUCLEOTIDE SEQUENCE [LARGE SCALE GENOMIC DNA]</scope>
    <source>
        <strain evidence="1 2">CECT 7306</strain>
    </source>
</reference>
<dbReference type="Gene3D" id="3.40.190.10">
    <property type="entry name" value="Periplasmic binding protein-like II"/>
    <property type="match status" value="1"/>
</dbReference>
<dbReference type="InParanoid" id="A0A3N1G8G7"/>
<dbReference type="PANTHER" id="PTHR43649:SF12">
    <property type="entry name" value="DIACETYLCHITOBIOSE BINDING PROTEIN DASA"/>
    <property type="match status" value="1"/>
</dbReference>
<dbReference type="RefSeq" id="WP_123381448.1">
    <property type="nucleotide sequence ID" value="NZ_RJKN01000013.1"/>
</dbReference>